<dbReference type="SUPFAM" id="SSF56112">
    <property type="entry name" value="Protein kinase-like (PK-like)"/>
    <property type="match status" value="1"/>
</dbReference>
<feature type="compositionally biased region" description="Polar residues" evidence="3">
    <location>
        <begin position="102"/>
        <end position="119"/>
    </location>
</feature>
<evidence type="ECO:0000259" key="4">
    <source>
        <dbReference type="PROSITE" id="PS50011"/>
    </source>
</evidence>
<evidence type="ECO:0000256" key="1">
    <source>
        <dbReference type="ARBA" id="ARBA00022741"/>
    </source>
</evidence>
<feature type="region of interest" description="Disordered" evidence="3">
    <location>
        <begin position="1"/>
        <end position="142"/>
    </location>
</feature>
<dbReference type="InterPro" id="IPR008271">
    <property type="entry name" value="Ser/Thr_kinase_AS"/>
</dbReference>
<dbReference type="PANTHER" id="PTHR44329:SF298">
    <property type="entry name" value="MIXED LINEAGE KINASE DOMAIN-LIKE PROTEIN"/>
    <property type="match status" value="1"/>
</dbReference>
<dbReference type="PROSITE" id="PS00108">
    <property type="entry name" value="PROTEIN_KINASE_ST"/>
    <property type="match status" value="1"/>
</dbReference>
<dbReference type="InterPro" id="IPR000719">
    <property type="entry name" value="Prot_kinase_dom"/>
</dbReference>
<reference evidence="6" key="2">
    <citation type="submission" date="2015-01" db="EMBL/GenBank/DDBJ databases">
        <title>Evolutionary Origins and Diversification of the Mycorrhizal Mutualists.</title>
        <authorList>
            <consortium name="DOE Joint Genome Institute"/>
            <consortium name="Mycorrhizal Genomics Consortium"/>
            <person name="Kohler A."/>
            <person name="Kuo A."/>
            <person name="Nagy L.G."/>
            <person name="Floudas D."/>
            <person name="Copeland A."/>
            <person name="Barry K.W."/>
            <person name="Cichocki N."/>
            <person name="Veneault-Fourrey C."/>
            <person name="LaButti K."/>
            <person name="Lindquist E.A."/>
            <person name="Lipzen A."/>
            <person name="Lundell T."/>
            <person name="Morin E."/>
            <person name="Murat C."/>
            <person name="Riley R."/>
            <person name="Ohm R."/>
            <person name="Sun H."/>
            <person name="Tunlid A."/>
            <person name="Henrissat B."/>
            <person name="Grigoriev I.V."/>
            <person name="Hibbett D.S."/>
            <person name="Martin F."/>
        </authorList>
    </citation>
    <scope>NUCLEOTIDE SEQUENCE [LARGE SCALE GENOMIC DNA]</scope>
    <source>
        <strain evidence="6">MAFF 305830</strain>
    </source>
</reference>
<gene>
    <name evidence="5" type="ORF">M408DRAFT_138693</name>
</gene>
<keyword evidence="1" id="KW-0547">Nucleotide-binding</keyword>
<dbReference type="InterPro" id="IPR051681">
    <property type="entry name" value="Ser/Thr_Kinases-Pseudokinases"/>
</dbReference>
<keyword evidence="2" id="KW-0067">ATP-binding</keyword>
<dbReference type="PROSITE" id="PS50011">
    <property type="entry name" value="PROTEIN_KINASE_DOM"/>
    <property type="match status" value="1"/>
</dbReference>
<evidence type="ECO:0000313" key="5">
    <source>
        <dbReference type="EMBL" id="KIM20360.1"/>
    </source>
</evidence>
<sequence>MKWINRKSPSTSRSSDFMNPAPAPPSAPNNVITQPSKHLKPGYENRHVQQYSSDASWSDVEGPSADSDPGNKVTPFENFNFVPERIEEGSPPSSPSVARPHASSSNNLPQAGSSDTTPRGSGFRTAPNVPVGSERNPYPPSIPKEELCFEDRLFNGNYSDVHRAKWKEQTVAIKVIRSLKLSAEAMDRKRKREIDTWWELCHPNILPLLGFVEDIEPIGPLGAMVSPYYQNGNASDYLAKAALPFKEKLTLWLQVIEGMSYLHGYYPIIVHGDLKPQNILIDDNLCARICDFGLIDTSLES</sequence>
<organism evidence="5 6">
    <name type="scientific">Serendipita vermifera MAFF 305830</name>
    <dbReference type="NCBI Taxonomy" id="933852"/>
    <lineage>
        <taxon>Eukaryota</taxon>
        <taxon>Fungi</taxon>
        <taxon>Dikarya</taxon>
        <taxon>Basidiomycota</taxon>
        <taxon>Agaricomycotina</taxon>
        <taxon>Agaricomycetes</taxon>
        <taxon>Sebacinales</taxon>
        <taxon>Serendipitaceae</taxon>
        <taxon>Serendipita</taxon>
    </lineage>
</organism>
<evidence type="ECO:0000256" key="2">
    <source>
        <dbReference type="ARBA" id="ARBA00022840"/>
    </source>
</evidence>
<dbReference type="GO" id="GO:0005524">
    <property type="term" value="F:ATP binding"/>
    <property type="evidence" value="ECO:0007669"/>
    <property type="project" value="UniProtKB-KW"/>
</dbReference>
<feature type="domain" description="Protein kinase" evidence="4">
    <location>
        <begin position="147"/>
        <end position="301"/>
    </location>
</feature>
<dbReference type="PANTHER" id="PTHR44329">
    <property type="entry name" value="SERINE/THREONINE-PROTEIN KINASE TNNI3K-RELATED"/>
    <property type="match status" value="1"/>
</dbReference>
<name>A0A0C3A6U7_SERVB</name>
<dbReference type="Pfam" id="PF07714">
    <property type="entry name" value="PK_Tyr_Ser-Thr"/>
    <property type="match status" value="1"/>
</dbReference>
<dbReference type="AlphaFoldDB" id="A0A0C3A6U7"/>
<evidence type="ECO:0000313" key="6">
    <source>
        <dbReference type="Proteomes" id="UP000054097"/>
    </source>
</evidence>
<dbReference type="GO" id="GO:0004674">
    <property type="term" value="F:protein serine/threonine kinase activity"/>
    <property type="evidence" value="ECO:0007669"/>
    <property type="project" value="TreeGrafter"/>
</dbReference>
<dbReference type="Gene3D" id="1.10.510.10">
    <property type="entry name" value="Transferase(Phosphotransferase) domain 1"/>
    <property type="match status" value="1"/>
</dbReference>
<dbReference type="Proteomes" id="UP000054097">
    <property type="component" value="Unassembled WGS sequence"/>
</dbReference>
<dbReference type="EMBL" id="KN824441">
    <property type="protein sequence ID" value="KIM20360.1"/>
    <property type="molecule type" value="Genomic_DNA"/>
</dbReference>
<dbReference type="InterPro" id="IPR001245">
    <property type="entry name" value="Ser-Thr/Tyr_kinase_cat_dom"/>
</dbReference>
<dbReference type="InterPro" id="IPR011009">
    <property type="entry name" value="Kinase-like_dom_sf"/>
</dbReference>
<dbReference type="OrthoDB" id="4062651at2759"/>
<protein>
    <recommendedName>
        <fullName evidence="4">Protein kinase domain-containing protein</fullName>
    </recommendedName>
</protein>
<dbReference type="STRING" id="933852.A0A0C3A6U7"/>
<feature type="compositionally biased region" description="Polar residues" evidence="3">
    <location>
        <begin position="7"/>
        <end position="17"/>
    </location>
</feature>
<proteinExistence type="predicted"/>
<accession>A0A0C3A6U7</accession>
<dbReference type="SMART" id="SM00220">
    <property type="entry name" value="S_TKc"/>
    <property type="match status" value="1"/>
</dbReference>
<evidence type="ECO:0000256" key="3">
    <source>
        <dbReference type="SAM" id="MobiDB-lite"/>
    </source>
</evidence>
<reference evidence="5 6" key="1">
    <citation type="submission" date="2014-04" db="EMBL/GenBank/DDBJ databases">
        <authorList>
            <consortium name="DOE Joint Genome Institute"/>
            <person name="Kuo A."/>
            <person name="Zuccaro A."/>
            <person name="Kohler A."/>
            <person name="Nagy L.G."/>
            <person name="Floudas D."/>
            <person name="Copeland A."/>
            <person name="Barry K.W."/>
            <person name="Cichocki N."/>
            <person name="Veneault-Fourrey C."/>
            <person name="LaButti K."/>
            <person name="Lindquist E.A."/>
            <person name="Lipzen A."/>
            <person name="Lundell T."/>
            <person name="Morin E."/>
            <person name="Murat C."/>
            <person name="Sun H."/>
            <person name="Tunlid A."/>
            <person name="Henrissat B."/>
            <person name="Grigoriev I.V."/>
            <person name="Hibbett D.S."/>
            <person name="Martin F."/>
            <person name="Nordberg H.P."/>
            <person name="Cantor M.N."/>
            <person name="Hua S.X."/>
        </authorList>
    </citation>
    <scope>NUCLEOTIDE SEQUENCE [LARGE SCALE GENOMIC DNA]</scope>
    <source>
        <strain evidence="5 6">MAFF 305830</strain>
    </source>
</reference>
<dbReference type="HOGENOM" id="CLU_924904_0_0_1"/>
<keyword evidence="6" id="KW-1185">Reference proteome</keyword>